<name>A0A2J6Q0M6_9HELO</name>
<reference evidence="3 4" key="1">
    <citation type="submission" date="2016-05" db="EMBL/GenBank/DDBJ databases">
        <title>A degradative enzymes factory behind the ericoid mycorrhizal symbiosis.</title>
        <authorList>
            <consortium name="DOE Joint Genome Institute"/>
            <person name="Martino E."/>
            <person name="Morin E."/>
            <person name="Grelet G."/>
            <person name="Kuo A."/>
            <person name="Kohler A."/>
            <person name="Daghino S."/>
            <person name="Barry K."/>
            <person name="Choi C."/>
            <person name="Cichocki N."/>
            <person name="Clum A."/>
            <person name="Copeland A."/>
            <person name="Hainaut M."/>
            <person name="Haridas S."/>
            <person name="Labutti K."/>
            <person name="Lindquist E."/>
            <person name="Lipzen A."/>
            <person name="Khouja H.-R."/>
            <person name="Murat C."/>
            <person name="Ohm R."/>
            <person name="Olson A."/>
            <person name="Spatafora J."/>
            <person name="Veneault-Fourrey C."/>
            <person name="Henrissat B."/>
            <person name="Grigoriev I."/>
            <person name="Martin F."/>
            <person name="Perotto S."/>
        </authorList>
    </citation>
    <scope>NUCLEOTIDE SEQUENCE [LARGE SCALE GENOMIC DNA]</scope>
    <source>
        <strain evidence="3 4">UAMH 7357</strain>
    </source>
</reference>
<evidence type="ECO:0000259" key="2">
    <source>
        <dbReference type="SMART" id="SM00128"/>
    </source>
</evidence>
<feature type="domain" description="Inositol polyphosphate-related phosphatase" evidence="2">
    <location>
        <begin position="2"/>
        <end position="366"/>
    </location>
</feature>
<protein>
    <submittedName>
        <fullName evidence="3">DNase I-like protein</fullName>
    </submittedName>
</protein>
<evidence type="ECO:0000313" key="3">
    <source>
        <dbReference type="EMBL" id="PMD19831.1"/>
    </source>
</evidence>
<dbReference type="InterPro" id="IPR036691">
    <property type="entry name" value="Endo/exonu/phosph_ase_sf"/>
</dbReference>
<gene>
    <name evidence="3" type="ORF">NA56DRAFT_646755</name>
</gene>
<evidence type="ECO:0000256" key="1">
    <source>
        <dbReference type="SAM" id="Phobius"/>
    </source>
</evidence>
<keyword evidence="4" id="KW-1185">Reference proteome</keyword>
<keyword evidence="1" id="KW-0812">Transmembrane</keyword>
<evidence type="ECO:0000313" key="4">
    <source>
        <dbReference type="Proteomes" id="UP000235672"/>
    </source>
</evidence>
<dbReference type="GO" id="GO:0004439">
    <property type="term" value="F:phosphatidylinositol-4,5-bisphosphate 5-phosphatase activity"/>
    <property type="evidence" value="ECO:0007669"/>
    <property type="project" value="TreeGrafter"/>
</dbReference>
<dbReference type="Proteomes" id="UP000235672">
    <property type="component" value="Unassembled WGS sequence"/>
</dbReference>
<dbReference type="PANTHER" id="PTHR11200">
    <property type="entry name" value="INOSITOL 5-PHOSPHATASE"/>
    <property type="match status" value="1"/>
</dbReference>
<dbReference type="PANTHER" id="PTHR11200:SF286">
    <property type="entry name" value="5-PHOSPHATASE, PUTATIVE (AFU_ORTHOLOGUE AFUA_5G07600)-RELATED"/>
    <property type="match status" value="1"/>
</dbReference>
<dbReference type="EMBL" id="KZ613487">
    <property type="protein sequence ID" value="PMD19831.1"/>
    <property type="molecule type" value="Genomic_DNA"/>
</dbReference>
<dbReference type="InterPro" id="IPR000300">
    <property type="entry name" value="IPPc"/>
</dbReference>
<dbReference type="Pfam" id="PF22669">
    <property type="entry name" value="Exo_endo_phos2"/>
    <property type="match status" value="1"/>
</dbReference>
<dbReference type="Gene3D" id="3.60.10.10">
    <property type="entry name" value="Endonuclease/exonuclease/phosphatase"/>
    <property type="match status" value="1"/>
</dbReference>
<dbReference type="STRING" id="1745343.A0A2J6Q0M6"/>
<dbReference type="GO" id="GO:0046856">
    <property type="term" value="P:phosphatidylinositol dephosphorylation"/>
    <property type="evidence" value="ECO:0007669"/>
    <property type="project" value="InterPro"/>
</dbReference>
<dbReference type="SUPFAM" id="SSF56219">
    <property type="entry name" value="DNase I-like"/>
    <property type="match status" value="1"/>
</dbReference>
<feature type="transmembrane region" description="Helical" evidence="1">
    <location>
        <begin position="414"/>
        <end position="432"/>
    </location>
</feature>
<organism evidence="3 4">
    <name type="scientific">Hyaloscypha hepaticicola</name>
    <dbReference type="NCBI Taxonomy" id="2082293"/>
    <lineage>
        <taxon>Eukaryota</taxon>
        <taxon>Fungi</taxon>
        <taxon>Dikarya</taxon>
        <taxon>Ascomycota</taxon>
        <taxon>Pezizomycotina</taxon>
        <taxon>Leotiomycetes</taxon>
        <taxon>Helotiales</taxon>
        <taxon>Hyaloscyphaceae</taxon>
        <taxon>Hyaloscypha</taxon>
    </lineage>
</organism>
<keyword evidence="1" id="KW-0472">Membrane</keyword>
<sequence>MAALSLYIVTFNCGLTLIDTDAFASQLFSGLNSSKLPDVLVLSLQEIAPIPLSLIGGSFLVPYFERFYHAVQKGSRKAANATDNAPIYTPIAARNLGVTGIMVFAKDPSCIEDIETGGVGVGIWEMGNKGAVGVRFTYHQGPASTELTFVAAHLAAMEGELQRRNEDWKNIVRGLVFSSSSSKRKTEDTSLSGEERPLLSISPRNASIYKPTSHLFVAGDLNYRTSILSPSPTDHIDVFPQPHHTPDSSNHFSSLFESDQLNQERAAGRTLHGLTEAEITFPPTYKYNSEEPFLTPDNELKKWPWAKHRWPSWCDRILYLPLPVWVTRSQPSLAITTHKYTALPLFPTSDHRAVTLELSVPIVSIPAPVEEEGDDPRMKPPFEINVDWKRKRERARQLELVVGFALYFTSTKEGGAVAVAVLVGVVGAYFAIRAMVEM</sequence>
<dbReference type="AlphaFoldDB" id="A0A2J6Q0M6"/>
<dbReference type="SMART" id="SM00128">
    <property type="entry name" value="IPPc"/>
    <property type="match status" value="1"/>
</dbReference>
<keyword evidence="1" id="KW-1133">Transmembrane helix</keyword>
<dbReference type="OrthoDB" id="62798at2759"/>
<proteinExistence type="predicted"/>
<dbReference type="InterPro" id="IPR046985">
    <property type="entry name" value="IP5"/>
</dbReference>
<accession>A0A2J6Q0M6</accession>